<name>A0A263BRW9_9BACI</name>
<reference evidence="1 2" key="2">
    <citation type="submission" date="2017-09" db="EMBL/GenBank/DDBJ databases">
        <title>Bacillus patelloidae sp. nov., isolated from the intestinal tract of a marine limpet.</title>
        <authorList>
            <person name="Liu R."/>
            <person name="Dong C."/>
            <person name="Shao Z."/>
        </authorList>
    </citation>
    <scope>NUCLEOTIDE SEQUENCE [LARGE SCALE GENOMIC DNA]</scope>
    <source>
        <strain evidence="1 2">SA5d-4</strain>
    </source>
</reference>
<accession>A0A263BRW9</accession>
<keyword evidence="2" id="KW-1185">Reference proteome</keyword>
<evidence type="ECO:0000313" key="2">
    <source>
        <dbReference type="Proteomes" id="UP000217083"/>
    </source>
</evidence>
<dbReference type="Proteomes" id="UP000217083">
    <property type="component" value="Unassembled WGS sequence"/>
</dbReference>
<organism evidence="1 2">
    <name type="scientific">Lottiidibacillus patelloidae</name>
    <dbReference type="NCBI Taxonomy" id="2670334"/>
    <lineage>
        <taxon>Bacteria</taxon>
        <taxon>Bacillati</taxon>
        <taxon>Bacillota</taxon>
        <taxon>Bacilli</taxon>
        <taxon>Bacillales</taxon>
        <taxon>Bacillaceae</taxon>
        <taxon>Lottiidibacillus</taxon>
    </lineage>
</organism>
<gene>
    <name evidence="1" type="ORF">CIB95_11765</name>
</gene>
<comment type="caution">
    <text evidence="1">The sequence shown here is derived from an EMBL/GenBank/DDBJ whole genome shotgun (WGS) entry which is preliminary data.</text>
</comment>
<sequence>MWVTNHLIRFNNNGTLFINERTLQHINKQFNTQFASNLGIDVCNSIIMDALLETFEHIRRNNISITHQQVARIFKANINKRLDVVELNS</sequence>
<dbReference type="AlphaFoldDB" id="A0A263BRW9"/>
<protein>
    <submittedName>
        <fullName evidence="1">Uncharacterized protein</fullName>
    </submittedName>
</protein>
<evidence type="ECO:0000313" key="1">
    <source>
        <dbReference type="EMBL" id="OZM56445.1"/>
    </source>
</evidence>
<dbReference type="RefSeq" id="WP_094925414.1">
    <property type="nucleotide sequence ID" value="NZ_NPIA01000006.1"/>
</dbReference>
<reference evidence="2" key="1">
    <citation type="submission" date="2017-08" db="EMBL/GenBank/DDBJ databases">
        <authorList>
            <person name="Huang Z."/>
        </authorList>
    </citation>
    <scope>NUCLEOTIDE SEQUENCE [LARGE SCALE GENOMIC DNA]</scope>
    <source>
        <strain evidence="2">SA5d-4</strain>
    </source>
</reference>
<proteinExistence type="predicted"/>
<dbReference type="EMBL" id="NPIA01000006">
    <property type="protein sequence ID" value="OZM56445.1"/>
    <property type="molecule type" value="Genomic_DNA"/>
</dbReference>